<keyword evidence="8" id="KW-0805">Transcription regulation</keyword>
<proteinExistence type="inferred from homology"/>
<comment type="function">
    <text evidence="1">May be involved in transcriptional regulation.</text>
</comment>
<keyword evidence="7" id="KW-0862">Zinc</keyword>
<dbReference type="InterPro" id="IPR036236">
    <property type="entry name" value="Znf_C2H2_sf"/>
</dbReference>
<dbReference type="Proteomes" id="UP001187531">
    <property type="component" value="Unassembled WGS sequence"/>
</dbReference>
<evidence type="ECO:0000259" key="14">
    <source>
        <dbReference type="PROSITE" id="PS50888"/>
    </source>
</evidence>
<keyword evidence="6 12" id="KW-0863">Zinc-finger</keyword>
<evidence type="ECO:0000256" key="9">
    <source>
        <dbReference type="ARBA" id="ARBA00023125"/>
    </source>
</evidence>
<reference evidence="15" key="1">
    <citation type="submission" date="2023-07" db="EMBL/GenBank/DDBJ databases">
        <title>Chromosome-level genome assembly of Artemia franciscana.</title>
        <authorList>
            <person name="Jo E."/>
        </authorList>
    </citation>
    <scope>NUCLEOTIDE SEQUENCE</scope>
    <source>
        <tissue evidence="15">Whole body</tissue>
    </source>
</reference>
<evidence type="ECO:0000256" key="10">
    <source>
        <dbReference type="ARBA" id="ARBA00023163"/>
    </source>
</evidence>
<evidence type="ECO:0000256" key="4">
    <source>
        <dbReference type="ARBA" id="ARBA00022723"/>
    </source>
</evidence>
<dbReference type="PANTHER" id="PTHR23235:SF142">
    <property type="entry name" value="ZINC FINGER PROTEIN 384"/>
    <property type="match status" value="1"/>
</dbReference>
<dbReference type="Gene3D" id="3.30.160.60">
    <property type="entry name" value="Classic Zinc Finger"/>
    <property type="match status" value="3"/>
</dbReference>
<feature type="domain" description="C2H2-type" evidence="13">
    <location>
        <begin position="107"/>
        <end position="134"/>
    </location>
</feature>
<name>A0AA88LHG3_ARTSF</name>
<evidence type="ECO:0000256" key="12">
    <source>
        <dbReference type="PROSITE-ProRule" id="PRU00042"/>
    </source>
</evidence>
<dbReference type="FunFam" id="3.30.160.60:FF:000360">
    <property type="entry name" value="zinc finger protein 572"/>
    <property type="match status" value="1"/>
</dbReference>
<dbReference type="FunFam" id="3.30.160.60:FF:002343">
    <property type="entry name" value="Zinc finger protein 33A"/>
    <property type="match status" value="1"/>
</dbReference>
<dbReference type="PANTHER" id="PTHR23235">
    <property type="entry name" value="KRUEPPEL-LIKE TRANSCRIPTION FACTOR"/>
    <property type="match status" value="1"/>
</dbReference>
<evidence type="ECO:0000256" key="6">
    <source>
        <dbReference type="ARBA" id="ARBA00022771"/>
    </source>
</evidence>
<dbReference type="EMBL" id="JAVRJZ010000003">
    <property type="protein sequence ID" value="KAK2724166.1"/>
    <property type="molecule type" value="Genomic_DNA"/>
</dbReference>
<accession>A0AA88LHG3</accession>
<evidence type="ECO:0000313" key="16">
    <source>
        <dbReference type="Proteomes" id="UP001187531"/>
    </source>
</evidence>
<keyword evidence="9" id="KW-0238">DNA-binding</keyword>
<evidence type="ECO:0000256" key="8">
    <source>
        <dbReference type="ARBA" id="ARBA00023015"/>
    </source>
</evidence>
<evidence type="ECO:0000256" key="3">
    <source>
        <dbReference type="ARBA" id="ARBA00006991"/>
    </source>
</evidence>
<evidence type="ECO:0000313" key="15">
    <source>
        <dbReference type="EMBL" id="KAK2724166.1"/>
    </source>
</evidence>
<protein>
    <submittedName>
        <fullName evidence="15">Uncharacterized protein</fullName>
    </submittedName>
</protein>
<sequence>MTEQITPFEFVDVKQEIRIEDEVLGPTSSVFSPVWDDVPKRTFSLSVSEPKEDPELTQMTSMAKDDQGVLAFPPLRSTEVMGIRLFNLNVKSEVKTNERTSTEKRTYNCEMCNKKFSQAIHLIKHRRIHTGEKPYKCDLCEKKFSDSSNLRRHQRTHTGEKPYKCVICNTNFAHASTVKAHRRIHTKEKPYKCEFRIERAVDMAPIRKVKEEFEVSNSTMAISYGRYPPRNAERERTRVQSLRDAFISLQCSLPEVPPDTKLSKLDVLILASTYIGHLTRLLQLSEDNKLGEEPCATSDWMNSFGCIHPIKKWPMRARLYAGIASFCTCCSGPAGVAAIEAKKIARRHKAQPFFGSYSDGLTYSSASPIDFSTVFTLCMLELFADFNLLFQCPKTFVSQSKIRGVDTSKKFTMNFMKTSYIRSNLPLNLDPDIASEYLPAKDAYLGMTSHKSLQTLQSIPSKKADECAIGLLPSETTDTMRTGRSARVMTLAPRPRPYKAPRKPPRIADKQLHEEVLHEKRLKKIREVCKQIDADNWMYPDVDKLLGH</sequence>
<feature type="domain" description="C2H2-type" evidence="13">
    <location>
        <begin position="135"/>
        <end position="162"/>
    </location>
</feature>
<comment type="similarity">
    <text evidence="3">Belongs to the krueppel C2H2-type zinc-finger protein family.</text>
</comment>
<dbReference type="Pfam" id="PF00010">
    <property type="entry name" value="HLH"/>
    <property type="match status" value="1"/>
</dbReference>
<dbReference type="GO" id="GO:0000981">
    <property type="term" value="F:DNA-binding transcription factor activity, RNA polymerase II-specific"/>
    <property type="evidence" value="ECO:0007669"/>
    <property type="project" value="TreeGrafter"/>
</dbReference>
<evidence type="ECO:0000256" key="1">
    <source>
        <dbReference type="ARBA" id="ARBA00003767"/>
    </source>
</evidence>
<dbReference type="PROSITE" id="PS00028">
    <property type="entry name" value="ZINC_FINGER_C2H2_1"/>
    <property type="match status" value="3"/>
</dbReference>
<evidence type="ECO:0000259" key="13">
    <source>
        <dbReference type="PROSITE" id="PS50157"/>
    </source>
</evidence>
<dbReference type="SMART" id="SM00353">
    <property type="entry name" value="HLH"/>
    <property type="match status" value="1"/>
</dbReference>
<comment type="caution">
    <text evidence="15">The sequence shown here is derived from an EMBL/GenBank/DDBJ whole genome shotgun (WGS) entry which is preliminary data.</text>
</comment>
<keyword evidence="11" id="KW-0539">Nucleus</keyword>
<organism evidence="15 16">
    <name type="scientific">Artemia franciscana</name>
    <name type="common">Brine shrimp</name>
    <name type="synonym">Artemia sanfranciscana</name>
    <dbReference type="NCBI Taxonomy" id="6661"/>
    <lineage>
        <taxon>Eukaryota</taxon>
        <taxon>Metazoa</taxon>
        <taxon>Ecdysozoa</taxon>
        <taxon>Arthropoda</taxon>
        <taxon>Crustacea</taxon>
        <taxon>Branchiopoda</taxon>
        <taxon>Anostraca</taxon>
        <taxon>Artemiidae</taxon>
        <taxon>Artemia</taxon>
    </lineage>
</organism>
<keyword evidence="16" id="KW-1185">Reference proteome</keyword>
<dbReference type="InterPro" id="IPR011598">
    <property type="entry name" value="bHLH_dom"/>
</dbReference>
<dbReference type="SMART" id="SM00355">
    <property type="entry name" value="ZnF_C2H2"/>
    <property type="match status" value="3"/>
</dbReference>
<dbReference type="PROSITE" id="PS50888">
    <property type="entry name" value="BHLH"/>
    <property type="match status" value="1"/>
</dbReference>
<dbReference type="GO" id="GO:0005634">
    <property type="term" value="C:nucleus"/>
    <property type="evidence" value="ECO:0007669"/>
    <property type="project" value="UniProtKB-SubCell"/>
</dbReference>
<dbReference type="Gene3D" id="4.10.280.10">
    <property type="entry name" value="Helix-loop-helix DNA-binding domain"/>
    <property type="match status" value="1"/>
</dbReference>
<gene>
    <name evidence="15" type="ORF">QYM36_000876</name>
</gene>
<evidence type="ECO:0000256" key="5">
    <source>
        <dbReference type="ARBA" id="ARBA00022737"/>
    </source>
</evidence>
<evidence type="ECO:0000256" key="7">
    <source>
        <dbReference type="ARBA" id="ARBA00022833"/>
    </source>
</evidence>
<dbReference type="GO" id="GO:0000978">
    <property type="term" value="F:RNA polymerase II cis-regulatory region sequence-specific DNA binding"/>
    <property type="evidence" value="ECO:0007669"/>
    <property type="project" value="TreeGrafter"/>
</dbReference>
<dbReference type="AlphaFoldDB" id="A0AA88LHG3"/>
<dbReference type="Pfam" id="PF00096">
    <property type="entry name" value="zf-C2H2"/>
    <property type="match status" value="3"/>
</dbReference>
<dbReference type="GO" id="GO:0046983">
    <property type="term" value="F:protein dimerization activity"/>
    <property type="evidence" value="ECO:0007669"/>
    <property type="project" value="InterPro"/>
</dbReference>
<dbReference type="FunFam" id="3.30.160.60:FF:000512">
    <property type="entry name" value="zinc finger protein 197 isoform X1"/>
    <property type="match status" value="1"/>
</dbReference>
<dbReference type="GO" id="GO:0008270">
    <property type="term" value="F:zinc ion binding"/>
    <property type="evidence" value="ECO:0007669"/>
    <property type="project" value="UniProtKB-KW"/>
</dbReference>
<feature type="domain" description="C2H2-type" evidence="13">
    <location>
        <begin position="163"/>
        <end position="190"/>
    </location>
</feature>
<keyword evidence="5" id="KW-0677">Repeat</keyword>
<comment type="subcellular location">
    <subcellularLocation>
        <location evidence="2">Nucleus</location>
    </subcellularLocation>
</comment>
<dbReference type="InterPro" id="IPR013087">
    <property type="entry name" value="Znf_C2H2_type"/>
</dbReference>
<feature type="domain" description="BHLH" evidence="14">
    <location>
        <begin position="226"/>
        <end position="278"/>
    </location>
</feature>
<dbReference type="SUPFAM" id="SSF57667">
    <property type="entry name" value="beta-beta-alpha zinc fingers"/>
    <property type="match status" value="2"/>
</dbReference>
<keyword evidence="4" id="KW-0479">Metal-binding</keyword>
<dbReference type="PROSITE" id="PS50157">
    <property type="entry name" value="ZINC_FINGER_C2H2_2"/>
    <property type="match status" value="3"/>
</dbReference>
<keyword evidence="10" id="KW-0804">Transcription</keyword>
<evidence type="ECO:0000256" key="11">
    <source>
        <dbReference type="ARBA" id="ARBA00023242"/>
    </source>
</evidence>
<evidence type="ECO:0000256" key="2">
    <source>
        <dbReference type="ARBA" id="ARBA00004123"/>
    </source>
</evidence>
<dbReference type="SUPFAM" id="SSF47459">
    <property type="entry name" value="HLH, helix-loop-helix DNA-binding domain"/>
    <property type="match status" value="1"/>
</dbReference>
<dbReference type="InterPro" id="IPR036638">
    <property type="entry name" value="HLH_DNA-bd_sf"/>
</dbReference>